<evidence type="ECO:0000313" key="2">
    <source>
        <dbReference type="Proteomes" id="UP000535182"/>
    </source>
</evidence>
<keyword evidence="2" id="KW-1185">Reference proteome</keyword>
<comment type="caution">
    <text evidence="1">The sequence shown here is derived from an EMBL/GenBank/DDBJ whole genome shotgun (WGS) entry which is preliminary data.</text>
</comment>
<evidence type="ECO:0000313" key="1">
    <source>
        <dbReference type="EMBL" id="MBB5326653.1"/>
    </source>
</evidence>
<proteinExistence type="predicted"/>
<gene>
    <name evidence="1" type="ORF">HDF14_000247</name>
</gene>
<name>A0A9X0QAF0_9BACT</name>
<dbReference type="EMBL" id="JACHEB010000001">
    <property type="protein sequence ID" value="MBB5326653.1"/>
    <property type="molecule type" value="Genomic_DNA"/>
</dbReference>
<reference evidence="1 2" key="1">
    <citation type="submission" date="2020-08" db="EMBL/GenBank/DDBJ databases">
        <title>Genomic Encyclopedia of Type Strains, Phase IV (KMG-V): Genome sequencing to study the core and pangenomes of soil and plant-associated prokaryotes.</title>
        <authorList>
            <person name="Whitman W."/>
        </authorList>
    </citation>
    <scope>NUCLEOTIDE SEQUENCE [LARGE SCALE GENOMIC DNA]</scope>
    <source>
        <strain evidence="1 2">X5P2</strain>
    </source>
</reference>
<accession>A0A9X0QAF0</accession>
<sequence>MNRSELFTRQGIRQTSSFRVCWASRPSESWRMPPAMR</sequence>
<dbReference type="Proteomes" id="UP000535182">
    <property type="component" value="Unassembled WGS sequence"/>
</dbReference>
<protein>
    <submittedName>
        <fullName evidence="1">Uncharacterized protein</fullName>
    </submittedName>
</protein>
<organism evidence="1 2">
    <name type="scientific">Tunturiibacter gelidiferens</name>
    <dbReference type="NCBI Taxonomy" id="3069689"/>
    <lineage>
        <taxon>Bacteria</taxon>
        <taxon>Pseudomonadati</taxon>
        <taxon>Acidobacteriota</taxon>
        <taxon>Terriglobia</taxon>
        <taxon>Terriglobales</taxon>
        <taxon>Acidobacteriaceae</taxon>
        <taxon>Tunturiibacter</taxon>
    </lineage>
</organism>
<dbReference type="AlphaFoldDB" id="A0A9X0QAF0"/>